<gene>
    <name evidence="1" type="ORF">MNB_SM-6-168</name>
</gene>
<reference evidence="1" key="1">
    <citation type="submission" date="2016-10" db="EMBL/GenBank/DDBJ databases">
        <authorList>
            <person name="de Groot N.N."/>
        </authorList>
    </citation>
    <scope>NUCLEOTIDE SEQUENCE</scope>
</reference>
<evidence type="ECO:0000313" key="1">
    <source>
        <dbReference type="EMBL" id="SFV56614.1"/>
    </source>
</evidence>
<organism evidence="1">
    <name type="scientific">hydrothermal vent metagenome</name>
    <dbReference type="NCBI Taxonomy" id="652676"/>
    <lineage>
        <taxon>unclassified sequences</taxon>
        <taxon>metagenomes</taxon>
        <taxon>ecological metagenomes</taxon>
    </lineage>
</organism>
<sequence>MSDIELKLEIESLVKSSGYKPSKVMLCSIVRVMSMRYRDVSQKRIFTVAKELL</sequence>
<name>A0A1W1BSZ9_9ZZZZ</name>
<proteinExistence type="predicted"/>
<protein>
    <submittedName>
        <fullName evidence="1">Uncharacterized protein</fullName>
    </submittedName>
</protein>
<dbReference type="AlphaFoldDB" id="A0A1W1BSZ9"/>
<dbReference type="EMBL" id="FPHK01000023">
    <property type="protein sequence ID" value="SFV56614.1"/>
    <property type="molecule type" value="Genomic_DNA"/>
</dbReference>
<accession>A0A1W1BSZ9</accession>